<dbReference type="Proteomes" id="UP001202827">
    <property type="component" value="Unassembled WGS sequence"/>
</dbReference>
<comment type="caution">
    <text evidence="2">The sequence shown here is derived from an EMBL/GenBank/DDBJ whole genome shotgun (WGS) entry which is preliminary data.</text>
</comment>
<keyword evidence="3" id="KW-1185">Reference proteome</keyword>
<dbReference type="EMBL" id="JALPRY010000008">
    <property type="protein sequence ID" value="MCK8779707.1"/>
    <property type="molecule type" value="Genomic_DNA"/>
</dbReference>
<feature type="region of interest" description="Disordered" evidence="1">
    <location>
        <begin position="1"/>
        <end position="71"/>
    </location>
</feature>
<gene>
    <name evidence="2" type="ORF">M0654_06870</name>
</gene>
<proteinExistence type="predicted"/>
<organism evidence="2 3">
    <name type="scientific">Neorhizobium turbinariae</name>
    <dbReference type="NCBI Taxonomy" id="2937795"/>
    <lineage>
        <taxon>Bacteria</taxon>
        <taxon>Pseudomonadati</taxon>
        <taxon>Pseudomonadota</taxon>
        <taxon>Alphaproteobacteria</taxon>
        <taxon>Hyphomicrobiales</taxon>
        <taxon>Rhizobiaceae</taxon>
        <taxon>Rhizobium/Agrobacterium group</taxon>
        <taxon>Neorhizobium</taxon>
    </lineage>
</organism>
<protein>
    <submittedName>
        <fullName evidence="2">Uncharacterized protein</fullName>
    </submittedName>
</protein>
<evidence type="ECO:0000256" key="1">
    <source>
        <dbReference type="SAM" id="MobiDB-lite"/>
    </source>
</evidence>
<evidence type="ECO:0000313" key="3">
    <source>
        <dbReference type="Proteomes" id="UP001202827"/>
    </source>
</evidence>
<accession>A0ABT0IPC3</accession>
<feature type="compositionally biased region" description="Low complexity" evidence="1">
    <location>
        <begin position="21"/>
        <end position="32"/>
    </location>
</feature>
<evidence type="ECO:0000313" key="2">
    <source>
        <dbReference type="EMBL" id="MCK8779707.1"/>
    </source>
</evidence>
<reference evidence="2 3" key="1">
    <citation type="submission" date="2022-04" db="EMBL/GenBank/DDBJ databases">
        <title>Rhizobium coralii sp. nov., isolated from coral Turbinaria peltata.</title>
        <authorList>
            <person name="Sun H."/>
        </authorList>
    </citation>
    <scope>NUCLEOTIDE SEQUENCE [LARGE SCALE GENOMIC DNA]</scope>
    <source>
        <strain evidence="2 3">NTR19</strain>
    </source>
</reference>
<feature type="compositionally biased region" description="Basic and acidic residues" evidence="1">
    <location>
        <begin position="53"/>
        <end position="71"/>
    </location>
</feature>
<sequence>MTEKITTGLNDRPRDSSIAQSGPGLPDDSSSPIGVSEQQIERARDQLVGSNRETLKKEVQEQIEKPQRGSA</sequence>
<name>A0ABT0IPC3_9HYPH</name>
<dbReference type="RefSeq" id="WP_248682426.1">
    <property type="nucleotide sequence ID" value="NZ_JALPRY010000008.1"/>
</dbReference>